<name>A0A1A9WEE4_9MUSC</name>
<dbReference type="AlphaFoldDB" id="A0A1A9WEE4"/>
<protein>
    <submittedName>
        <fullName evidence="3">Uncharacterized protein</fullName>
    </submittedName>
</protein>
<organism evidence="3 4">
    <name type="scientific">Glossina brevipalpis</name>
    <dbReference type="NCBI Taxonomy" id="37001"/>
    <lineage>
        <taxon>Eukaryota</taxon>
        <taxon>Metazoa</taxon>
        <taxon>Ecdysozoa</taxon>
        <taxon>Arthropoda</taxon>
        <taxon>Hexapoda</taxon>
        <taxon>Insecta</taxon>
        <taxon>Pterygota</taxon>
        <taxon>Neoptera</taxon>
        <taxon>Endopterygota</taxon>
        <taxon>Diptera</taxon>
        <taxon>Brachycera</taxon>
        <taxon>Muscomorpha</taxon>
        <taxon>Hippoboscoidea</taxon>
        <taxon>Glossinidae</taxon>
        <taxon>Glossina</taxon>
    </lineage>
</organism>
<evidence type="ECO:0000256" key="2">
    <source>
        <dbReference type="SAM" id="Phobius"/>
    </source>
</evidence>
<sequence length="108" mass="12212">MANVYITTIMSFTKLITIFAVIASLAVIAGQRYFGHGPSRQINYNSIDFPAANSIRDARQNRGEIFEFKTPDTFLIKTKTWLRDLASVSDRNGTHSRVDDEQLSKLID</sequence>
<dbReference type="VEuPathDB" id="VectorBase:GBRI016538"/>
<keyword evidence="2" id="KW-0812">Transmembrane</keyword>
<proteinExistence type="predicted"/>
<keyword evidence="4" id="KW-1185">Reference proteome</keyword>
<dbReference type="Proteomes" id="UP000091820">
    <property type="component" value="Unassembled WGS sequence"/>
</dbReference>
<feature type="compositionally biased region" description="Basic and acidic residues" evidence="1">
    <location>
        <begin position="92"/>
        <end position="108"/>
    </location>
</feature>
<reference evidence="4" key="1">
    <citation type="submission" date="2014-03" db="EMBL/GenBank/DDBJ databases">
        <authorList>
            <person name="Aksoy S."/>
            <person name="Warren W."/>
            <person name="Wilson R.K."/>
        </authorList>
    </citation>
    <scope>NUCLEOTIDE SEQUENCE [LARGE SCALE GENOMIC DNA]</scope>
    <source>
        <strain evidence="4">IAEA</strain>
    </source>
</reference>
<evidence type="ECO:0000256" key="1">
    <source>
        <dbReference type="SAM" id="MobiDB-lite"/>
    </source>
</evidence>
<feature type="region of interest" description="Disordered" evidence="1">
    <location>
        <begin position="89"/>
        <end position="108"/>
    </location>
</feature>
<feature type="transmembrane region" description="Helical" evidence="2">
    <location>
        <begin position="6"/>
        <end position="30"/>
    </location>
</feature>
<evidence type="ECO:0000313" key="4">
    <source>
        <dbReference type="Proteomes" id="UP000091820"/>
    </source>
</evidence>
<dbReference type="EnsemblMetazoa" id="GBRI016538-RA">
    <property type="protein sequence ID" value="GBRI016538-PA"/>
    <property type="gene ID" value="GBRI016538"/>
</dbReference>
<keyword evidence="2" id="KW-0472">Membrane</keyword>
<keyword evidence="2" id="KW-1133">Transmembrane helix</keyword>
<evidence type="ECO:0000313" key="3">
    <source>
        <dbReference type="EnsemblMetazoa" id="GBRI016538-PA"/>
    </source>
</evidence>
<reference evidence="3" key="2">
    <citation type="submission" date="2020-05" db="UniProtKB">
        <authorList>
            <consortium name="EnsemblMetazoa"/>
        </authorList>
    </citation>
    <scope>IDENTIFICATION</scope>
    <source>
        <strain evidence="3">IAEA</strain>
    </source>
</reference>
<accession>A0A1A9WEE4</accession>